<keyword evidence="4" id="KW-0418">Kinase</keyword>
<dbReference type="PANTHER" id="PTHR43095:SF5">
    <property type="entry name" value="XYLULOSE KINASE"/>
    <property type="match status" value="1"/>
</dbReference>
<comment type="similarity">
    <text evidence="1">Belongs to the FGGY kinase family.</text>
</comment>
<evidence type="ECO:0000256" key="3">
    <source>
        <dbReference type="ARBA" id="ARBA00022679"/>
    </source>
</evidence>
<comment type="caution">
    <text evidence="7">The sequence shown here is derived from an EMBL/GenBank/DDBJ whole genome shotgun (WGS) entry which is preliminary data.</text>
</comment>
<keyword evidence="2" id="KW-0119">Carbohydrate metabolism</keyword>
<dbReference type="InterPro" id="IPR018483">
    <property type="entry name" value="Carb_kinase_FGGY_CS"/>
</dbReference>
<accession>A0ABQ6I117</accession>
<evidence type="ECO:0000259" key="6">
    <source>
        <dbReference type="Pfam" id="PF00370"/>
    </source>
</evidence>
<dbReference type="Gene3D" id="3.30.420.40">
    <property type="match status" value="1"/>
</dbReference>
<dbReference type="Pfam" id="PF00370">
    <property type="entry name" value="FGGY_N"/>
    <property type="match status" value="1"/>
</dbReference>
<evidence type="ECO:0000256" key="2">
    <source>
        <dbReference type="ARBA" id="ARBA00022629"/>
    </source>
</evidence>
<organism evidence="7 8">
    <name type="scientific">Luteimicrobium album</name>
    <dbReference type="NCBI Taxonomy" id="1054550"/>
    <lineage>
        <taxon>Bacteria</taxon>
        <taxon>Bacillati</taxon>
        <taxon>Actinomycetota</taxon>
        <taxon>Actinomycetes</taxon>
        <taxon>Micrococcales</taxon>
        <taxon>Luteimicrobium</taxon>
    </lineage>
</organism>
<evidence type="ECO:0000313" key="7">
    <source>
        <dbReference type="EMBL" id="GMA24335.1"/>
    </source>
</evidence>
<dbReference type="PROSITE" id="PS00933">
    <property type="entry name" value="FGGY_KINASES_1"/>
    <property type="match status" value="1"/>
</dbReference>
<feature type="domain" description="Carbohydrate kinase FGGY N-terminal" evidence="6">
    <location>
        <begin position="6"/>
        <end position="190"/>
    </location>
</feature>
<reference evidence="8" key="1">
    <citation type="journal article" date="2019" name="Int. J. Syst. Evol. Microbiol.">
        <title>The Global Catalogue of Microorganisms (GCM) 10K type strain sequencing project: providing services to taxonomists for standard genome sequencing and annotation.</title>
        <authorList>
            <consortium name="The Broad Institute Genomics Platform"/>
            <consortium name="The Broad Institute Genome Sequencing Center for Infectious Disease"/>
            <person name="Wu L."/>
            <person name="Ma J."/>
        </authorList>
    </citation>
    <scope>NUCLEOTIDE SEQUENCE [LARGE SCALE GENOMIC DNA]</scope>
    <source>
        <strain evidence="8">NBRC 106348</strain>
    </source>
</reference>
<evidence type="ECO:0000256" key="1">
    <source>
        <dbReference type="ARBA" id="ARBA00009156"/>
    </source>
</evidence>
<protein>
    <recommendedName>
        <fullName evidence="6">Carbohydrate kinase FGGY N-terminal domain-containing protein</fullName>
    </recommendedName>
</protein>
<proteinExistence type="inferred from homology"/>
<gene>
    <name evidence="7" type="ORF">GCM10025864_20940</name>
</gene>
<dbReference type="Proteomes" id="UP001157091">
    <property type="component" value="Unassembled WGS sequence"/>
</dbReference>
<keyword evidence="2" id="KW-0859">Xylose metabolism</keyword>
<dbReference type="PANTHER" id="PTHR43095">
    <property type="entry name" value="SUGAR KINASE"/>
    <property type="match status" value="1"/>
</dbReference>
<dbReference type="InterPro" id="IPR043129">
    <property type="entry name" value="ATPase_NBD"/>
</dbReference>
<evidence type="ECO:0000256" key="5">
    <source>
        <dbReference type="SAM" id="MobiDB-lite"/>
    </source>
</evidence>
<keyword evidence="3" id="KW-0808">Transferase</keyword>
<keyword evidence="8" id="KW-1185">Reference proteome</keyword>
<feature type="region of interest" description="Disordered" evidence="5">
    <location>
        <begin position="207"/>
        <end position="254"/>
    </location>
</feature>
<evidence type="ECO:0000313" key="8">
    <source>
        <dbReference type="Proteomes" id="UP001157091"/>
    </source>
</evidence>
<name>A0ABQ6I117_9MICO</name>
<dbReference type="EMBL" id="BSUK01000001">
    <property type="protein sequence ID" value="GMA24335.1"/>
    <property type="molecule type" value="Genomic_DNA"/>
</dbReference>
<dbReference type="InterPro" id="IPR018484">
    <property type="entry name" value="FGGY_N"/>
</dbReference>
<dbReference type="InterPro" id="IPR050406">
    <property type="entry name" value="FGGY_Carb_Kinase"/>
</dbReference>
<sequence length="254" mass="26154">MSGTLVAGVDSSTQSCKVVVRDAETGALVRSGSASHPDGTEVHPDAWWDAFRSAAEAAGGLADVAAIAVGGQQHGMVLLDAEGEVLRPALLWNDTRSAPSAADLVDELGAAAWAEAVGSVPVASLTVTKLRWVADHEPDLVGRIAAVALPHDWLTWRIAGYGPRSQGLEPDLTALTTDRSDASGTGYWGLDAYRRDLLARALRLDEAAAEGSPCRASSGRAKPPAPRAVRRPCPQASGSGPGPVTTPAPRSGSA</sequence>
<dbReference type="SUPFAM" id="SSF53067">
    <property type="entry name" value="Actin-like ATPase domain"/>
    <property type="match status" value="1"/>
</dbReference>
<evidence type="ECO:0000256" key="4">
    <source>
        <dbReference type="ARBA" id="ARBA00022777"/>
    </source>
</evidence>